<dbReference type="OrthoDB" id="3936150at2759"/>
<sequence>MDVEQAAAARAAADHDKNKDAPSVSENRSVHVGDSDLLGGEKLDAVLTAKMALVNDAIDEIGFTPHQWKLFCLNGFGYAVDSLILLLQSIVSTQAVLEFRPSFDTGLTIAVYVGMLVGALFWGFSADVIGRRFAFNVSLFISSVFTIVAGASPNWIVLGLFTCLSAFGAGGNLVLDTAVFLEYLPSTHSWLVTLMAAWWGVGQLVAGLFAWAFMPNYSCADAASCTRDNNQGWRYVWYTSGAFVFVLSILRVTVVRLEETPKFLVSEGKDEKVVSVLQNIARKYNRPCSLTVERLSACGVTRTRNSGTSSTKKSWKIISLRELSFHLRGLYATRKMGLSTTLIWFSWLLIGLAYPLFNVFLPQYLASRGAQFGEDSPYITWRNYAITNMCGIFGPILAGFMCRSRWFWGRRGTMIIGALVTMVFFFSYTAVRTADQNVAFTCVINFCLNIYYGTLYAYTPEVLPSAHRGTGNGIAIGLNRIMGIVSAIVGREADTSTSVPLYICAALYIVMAIVAGVFPFEPMGRRSS</sequence>
<feature type="transmembrane region" description="Helical" evidence="8">
    <location>
        <begin position="109"/>
        <end position="126"/>
    </location>
</feature>
<keyword evidence="4 8" id="KW-0812">Transmembrane</keyword>
<feature type="transmembrane region" description="Helical" evidence="8">
    <location>
        <begin position="235"/>
        <end position="254"/>
    </location>
</feature>
<evidence type="ECO:0000256" key="1">
    <source>
        <dbReference type="ARBA" id="ARBA00004141"/>
    </source>
</evidence>
<feature type="transmembrane region" description="Helical" evidence="8">
    <location>
        <begin position="437"/>
        <end position="458"/>
    </location>
</feature>
<evidence type="ECO:0000256" key="6">
    <source>
        <dbReference type="ARBA" id="ARBA00023136"/>
    </source>
</evidence>
<dbReference type="CDD" id="cd17316">
    <property type="entry name" value="MFS_SV2_like"/>
    <property type="match status" value="1"/>
</dbReference>
<feature type="transmembrane region" description="Helical" evidence="8">
    <location>
        <begin position="342"/>
        <end position="361"/>
    </location>
</feature>
<dbReference type="InterPro" id="IPR020846">
    <property type="entry name" value="MFS_dom"/>
</dbReference>
<gene>
    <name evidence="10" type="ORF">ASPCAL14264</name>
</gene>
<feature type="transmembrane region" description="Helical" evidence="8">
    <location>
        <begin position="76"/>
        <end position="97"/>
    </location>
</feature>
<dbReference type="Pfam" id="PF07690">
    <property type="entry name" value="MFS_1"/>
    <property type="match status" value="1"/>
</dbReference>
<proteinExistence type="inferred from homology"/>
<feature type="transmembrane region" description="Helical" evidence="8">
    <location>
        <begin position="381"/>
        <end position="400"/>
    </location>
</feature>
<dbReference type="PANTHER" id="PTHR23511:SF4">
    <property type="entry name" value="MAJOR FACILITATOR SUPERFAMILY (MFS) PROFILE DOMAIN-CONTAINING PROTEIN"/>
    <property type="match status" value="1"/>
</dbReference>
<protein>
    <recommendedName>
        <fullName evidence="9">Major facilitator superfamily (MFS) profile domain-containing protein</fullName>
    </recommendedName>
</protein>
<reference evidence="11" key="1">
    <citation type="journal article" date="2016" name="Genome Announc.">
        <title>Draft genome sequences of fungus Aspergillus calidoustus.</title>
        <authorList>
            <person name="Horn F."/>
            <person name="Linde J."/>
            <person name="Mattern D.J."/>
            <person name="Walther G."/>
            <person name="Guthke R."/>
            <person name="Scherlach K."/>
            <person name="Martin K."/>
            <person name="Brakhage A.A."/>
            <person name="Petzke L."/>
            <person name="Valiante V."/>
        </authorList>
    </citation>
    <scope>NUCLEOTIDE SEQUENCE [LARGE SCALE GENOMIC DNA]</scope>
    <source>
        <strain evidence="11">SF006504</strain>
    </source>
</reference>
<organism evidence="10 11">
    <name type="scientific">Aspergillus calidoustus</name>
    <dbReference type="NCBI Taxonomy" id="454130"/>
    <lineage>
        <taxon>Eukaryota</taxon>
        <taxon>Fungi</taxon>
        <taxon>Dikarya</taxon>
        <taxon>Ascomycota</taxon>
        <taxon>Pezizomycotina</taxon>
        <taxon>Eurotiomycetes</taxon>
        <taxon>Eurotiomycetidae</taxon>
        <taxon>Eurotiales</taxon>
        <taxon>Aspergillaceae</taxon>
        <taxon>Aspergillus</taxon>
        <taxon>Aspergillus subgen. Nidulantes</taxon>
    </lineage>
</organism>
<keyword evidence="11" id="KW-1185">Reference proteome</keyword>
<dbReference type="Gene3D" id="1.20.1250.20">
    <property type="entry name" value="MFS general substrate transporter like domains"/>
    <property type="match status" value="1"/>
</dbReference>
<dbReference type="GO" id="GO:0016020">
    <property type="term" value="C:membrane"/>
    <property type="evidence" value="ECO:0007669"/>
    <property type="project" value="UniProtKB-SubCell"/>
</dbReference>
<dbReference type="InterPro" id="IPR011701">
    <property type="entry name" value="MFS"/>
</dbReference>
<keyword evidence="6 8" id="KW-0472">Membrane</keyword>
<comment type="subcellular location">
    <subcellularLocation>
        <location evidence="1">Membrane</location>
        <topology evidence="1">Multi-pass membrane protein</topology>
    </subcellularLocation>
</comment>
<evidence type="ECO:0000256" key="7">
    <source>
        <dbReference type="SAM" id="MobiDB-lite"/>
    </source>
</evidence>
<evidence type="ECO:0000256" key="4">
    <source>
        <dbReference type="ARBA" id="ARBA00022692"/>
    </source>
</evidence>
<dbReference type="GO" id="GO:0022857">
    <property type="term" value="F:transmembrane transporter activity"/>
    <property type="evidence" value="ECO:0007669"/>
    <property type="project" value="InterPro"/>
</dbReference>
<feature type="transmembrane region" description="Helical" evidence="8">
    <location>
        <begin position="133"/>
        <end position="151"/>
    </location>
</feature>
<evidence type="ECO:0000256" key="3">
    <source>
        <dbReference type="ARBA" id="ARBA00022448"/>
    </source>
</evidence>
<dbReference type="PANTHER" id="PTHR23511">
    <property type="entry name" value="SYNAPTIC VESICLE GLYCOPROTEIN 2"/>
    <property type="match status" value="1"/>
</dbReference>
<evidence type="ECO:0000259" key="9">
    <source>
        <dbReference type="PROSITE" id="PS50850"/>
    </source>
</evidence>
<dbReference type="PROSITE" id="PS50850">
    <property type="entry name" value="MFS"/>
    <property type="match status" value="1"/>
</dbReference>
<dbReference type="OMA" id="TWRNYTL"/>
<dbReference type="SUPFAM" id="SSF103473">
    <property type="entry name" value="MFS general substrate transporter"/>
    <property type="match status" value="1"/>
</dbReference>
<feature type="region of interest" description="Disordered" evidence="7">
    <location>
        <begin position="1"/>
        <end position="32"/>
    </location>
</feature>
<feature type="domain" description="Major facilitator superfamily (MFS) profile" evidence="9">
    <location>
        <begin position="67"/>
        <end position="523"/>
    </location>
</feature>
<keyword evidence="5 8" id="KW-1133">Transmembrane helix</keyword>
<evidence type="ECO:0000256" key="2">
    <source>
        <dbReference type="ARBA" id="ARBA00008335"/>
    </source>
</evidence>
<evidence type="ECO:0000313" key="11">
    <source>
        <dbReference type="Proteomes" id="UP000054771"/>
    </source>
</evidence>
<comment type="similarity">
    <text evidence="2">Belongs to the major facilitator superfamily.</text>
</comment>
<dbReference type="InterPro" id="IPR036259">
    <property type="entry name" value="MFS_trans_sf"/>
</dbReference>
<feature type="compositionally biased region" description="Low complexity" evidence="7">
    <location>
        <begin position="1"/>
        <end position="11"/>
    </location>
</feature>
<dbReference type="FunFam" id="1.20.1250.20:FF:000171">
    <property type="entry name" value="MFS general substrate transporter"/>
    <property type="match status" value="1"/>
</dbReference>
<evidence type="ECO:0000256" key="8">
    <source>
        <dbReference type="SAM" id="Phobius"/>
    </source>
</evidence>
<feature type="transmembrane region" description="Helical" evidence="8">
    <location>
        <begin position="196"/>
        <end position="215"/>
    </location>
</feature>
<evidence type="ECO:0000313" key="10">
    <source>
        <dbReference type="EMBL" id="CEL11159.1"/>
    </source>
</evidence>
<dbReference type="AlphaFoldDB" id="A0A0U5GIE1"/>
<accession>A0A0U5GIE1</accession>
<name>A0A0U5GIE1_ASPCI</name>
<dbReference type="EMBL" id="CDMC01000023">
    <property type="protein sequence ID" value="CEL11159.1"/>
    <property type="molecule type" value="Genomic_DNA"/>
</dbReference>
<evidence type="ECO:0000256" key="5">
    <source>
        <dbReference type="ARBA" id="ARBA00022989"/>
    </source>
</evidence>
<feature type="transmembrane region" description="Helical" evidence="8">
    <location>
        <begin position="500"/>
        <end position="520"/>
    </location>
</feature>
<keyword evidence="3" id="KW-0813">Transport</keyword>
<dbReference type="Proteomes" id="UP000054771">
    <property type="component" value="Unassembled WGS sequence"/>
</dbReference>
<feature type="transmembrane region" description="Helical" evidence="8">
    <location>
        <begin position="412"/>
        <end position="431"/>
    </location>
</feature>